<proteinExistence type="predicted"/>
<reference evidence="1" key="1">
    <citation type="submission" date="2014-09" db="EMBL/GenBank/DDBJ databases">
        <authorList>
            <person name="Magalhaes I.L.F."/>
            <person name="Oliveira U."/>
            <person name="Santos F.R."/>
            <person name="Vidigal T.H.D.A."/>
            <person name="Brescovit A.D."/>
            <person name="Santos A.J."/>
        </authorList>
    </citation>
    <scope>NUCLEOTIDE SEQUENCE</scope>
    <source>
        <tissue evidence="1">Shoot tissue taken approximately 20 cm above the soil surface</tissue>
    </source>
</reference>
<sequence>MSLLIHLTQWRPGVGCDTDTSHDNLLCFSCHSSPHMMGQYVSSWLLIRRVLMSPGGRSYLGPN</sequence>
<dbReference type="EMBL" id="GBRH01168275">
    <property type="protein sequence ID" value="JAE29621.1"/>
    <property type="molecule type" value="Transcribed_RNA"/>
</dbReference>
<organism evidence="1">
    <name type="scientific">Arundo donax</name>
    <name type="common">Giant reed</name>
    <name type="synonym">Donax arundinaceus</name>
    <dbReference type="NCBI Taxonomy" id="35708"/>
    <lineage>
        <taxon>Eukaryota</taxon>
        <taxon>Viridiplantae</taxon>
        <taxon>Streptophyta</taxon>
        <taxon>Embryophyta</taxon>
        <taxon>Tracheophyta</taxon>
        <taxon>Spermatophyta</taxon>
        <taxon>Magnoliopsida</taxon>
        <taxon>Liliopsida</taxon>
        <taxon>Poales</taxon>
        <taxon>Poaceae</taxon>
        <taxon>PACMAD clade</taxon>
        <taxon>Arundinoideae</taxon>
        <taxon>Arundineae</taxon>
        <taxon>Arundo</taxon>
    </lineage>
</organism>
<evidence type="ECO:0000313" key="1">
    <source>
        <dbReference type="EMBL" id="JAE29621.1"/>
    </source>
</evidence>
<accession>A0A0A9H466</accession>
<reference evidence="1" key="2">
    <citation type="journal article" date="2015" name="Data Brief">
        <title>Shoot transcriptome of the giant reed, Arundo donax.</title>
        <authorList>
            <person name="Barrero R.A."/>
            <person name="Guerrero F.D."/>
            <person name="Moolhuijzen P."/>
            <person name="Goolsby J.A."/>
            <person name="Tidwell J."/>
            <person name="Bellgard S.E."/>
            <person name="Bellgard M.I."/>
        </authorList>
    </citation>
    <scope>NUCLEOTIDE SEQUENCE</scope>
    <source>
        <tissue evidence="1">Shoot tissue taken approximately 20 cm above the soil surface</tissue>
    </source>
</reference>
<name>A0A0A9H466_ARUDO</name>
<protein>
    <submittedName>
        <fullName evidence="1">Uncharacterized protein</fullName>
    </submittedName>
</protein>
<dbReference type="AlphaFoldDB" id="A0A0A9H466"/>